<dbReference type="EMBL" id="BJTG01000001">
    <property type="protein sequence ID" value="GEJ55405.1"/>
    <property type="molecule type" value="Genomic_DNA"/>
</dbReference>
<dbReference type="Gene3D" id="2.40.50.180">
    <property type="entry name" value="CheA-289, Domain 4"/>
    <property type="match status" value="1"/>
</dbReference>
<gene>
    <name evidence="2" type="ORF">AMYX_01460</name>
</gene>
<feature type="domain" description="CheW-like" evidence="1">
    <location>
        <begin position="29"/>
        <end position="162"/>
    </location>
</feature>
<dbReference type="Proteomes" id="UP000503640">
    <property type="component" value="Unassembled WGS sequence"/>
</dbReference>
<comment type="caution">
    <text evidence="2">The sequence shown here is derived from an EMBL/GenBank/DDBJ whole genome shotgun (WGS) entry which is preliminary data.</text>
</comment>
<dbReference type="SUPFAM" id="SSF50341">
    <property type="entry name" value="CheW-like"/>
    <property type="match status" value="1"/>
</dbReference>
<dbReference type="AlphaFoldDB" id="A0A7I9VGD6"/>
<name>A0A7I9VGD6_9BACT</name>
<protein>
    <recommendedName>
        <fullName evidence="1">CheW-like domain-containing protein</fullName>
    </recommendedName>
</protein>
<evidence type="ECO:0000313" key="3">
    <source>
        <dbReference type="Proteomes" id="UP000503640"/>
    </source>
</evidence>
<keyword evidence="3" id="KW-1185">Reference proteome</keyword>
<dbReference type="GO" id="GO:0006935">
    <property type="term" value="P:chemotaxis"/>
    <property type="evidence" value="ECO:0007669"/>
    <property type="project" value="InterPro"/>
</dbReference>
<organism evidence="2 3">
    <name type="scientific">Anaeromyxobacter diazotrophicus</name>
    <dbReference type="NCBI Taxonomy" id="2590199"/>
    <lineage>
        <taxon>Bacteria</taxon>
        <taxon>Pseudomonadati</taxon>
        <taxon>Myxococcota</taxon>
        <taxon>Myxococcia</taxon>
        <taxon>Myxococcales</taxon>
        <taxon>Cystobacterineae</taxon>
        <taxon>Anaeromyxobacteraceae</taxon>
        <taxon>Anaeromyxobacter</taxon>
    </lineage>
</organism>
<proteinExistence type="predicted"/>
<evidence type="ECO:0000313" key="2">
    <source>
        <dbReference type="EMBL" id="GEJ55405.1"/>
    </source>
</evidence>
<dbReference type="RefSeq" id="WP_176062208.1">
    <property type="nucleotide sequence ID" value="NZ_BJTG01000001.1"/>
</dbReference>
<reference evidence="3" key="1">
    <citation type="journal article" date="2020" name="Appl. Environ. Microbiol.">
        <title>Diazotrophic Anaeromyxobacter Isolates from Soils.</title>
        <authorList>
            <person name="Masuda Y."/>
            <person name="Yamanaka H."/>
            <person name="Xu Z.X."/>
            <person name="Shiratori Y."/>
            <person name="Aono T."/>
            <person name="Amachi S."/>
            <person name="Senoo K."/>
            <person name="Itoh H."/>
        </authorList>
    </citation>
    <scope>NUCLEOTIDE SEQUENCE [LARGE SCALE GENOMIC DNA]</scope>
    <source>
        <strain evidence="3">R267</strain>
    </source>
</reference>
<evidence type="ECO:0000259" key="1">
    <source>
        <dbReference type="PROSITE" id="PS50851"/>
    </source>
</evidence>
<dbReference type="PROSITE" id="PS50851">
    <property type="entry name" value="CHEW"/>
    <property type="match status" value="1"/>
</dbReference>
<dbReference type="InterPro" id="IPR036061">
    <property type="entry name" value="CheW-like_dom_sf"/>
</dbReference>
<dbReference type="SMART" id="SM00260">
    <property type="entry name" value="CheW"/>
    <property type="match status" value="1"/>
</dbReference>
<dbReference type="GO" id="GO:0007165">
    <property type="term" value="P:signal transduction"/>
    <property type="evidence" value="ECO:0007669"/>
    <property type="project" value="InterPro"/>
</dbReference>
<accession>A0A7I9VGD6</accession>
<dbReference type="InterPro" id="IPR002545">
    <property type="entry name" value="CheW-lke_dom"/>
</dbReference>
<dbReference type="Pfam" id="PF01584">
    <property type="entry name" value="CheW"/>
    <property type="match status" value="1"/>
</dbReference>
<sequence>MSARATLEELRAEFDAAFDAPPAGPAPAEVPLLVLRAGAGRVAVRALETGGLVACGRIEPVPSRRRELLGVTGLRGTLLPVYGLARLLGLEEGGEAPRWLLLAGGPARLGLAFGALEAYRRVPAAALEAARGGAGPLRELVRLEGAAVPVASLPALLREIGLS</sequence>